<name>A0ABW2D1T4_9ACTN</name>
<feature type="domain" description="PhoD-like phosphatase metallophosphatase" evidence="2">
    <location>
        <begin position="131"/>
        <end position="337"/>
    </location>
</feature>
<dbReference type="Proteomes" id="UP001596470">
    <property type="component" value="Unassembled WGS sequence"/>
</dbReference>
<dbReference type="InterPro" id="IPR029052">
    <property type="entry name" value="Metallo-depent_PP-like"/>
</dbReference>
<sequence length="800" mass="87537">MLISTWVGAVTESSAWVRAKIDPGATTVRLELSTTSDFATVTTYGPATIEDDNVVSLTPSGLPPLTRFYYRWVIDGVADTLYTGRFSTFPVKGSQASFTFAAAGDSGLVPNTPGVAGSFLPDRISNHASHKMIADMDPSFFIHLGDIHYYNPGQIIDSTVSGYRRCIDDVLLQPNQHELYRKVPLIWSADDHDFGKNDSDGTQVGKENYASVYRERVPHYPLPESGGTFHSFQFGRVLFIITDDRYYRDPNVNPDGPGHVMLGYEQLAWIAQTLAAGEAAGAEFLVMTTGVQWHLGGAGSDSWGGFALERQRLTDILTPWHDRMIMLQADLHALAIDDGANNPWGGFPLALLAPLDANPSAVSSVYYNQGTSGGVSHSQFGMINVQDRGDSITVQINAHQGTTVLFDHAVTVSGLSTPVDPVEPEDDFTEVVQAAATPTIKWYAYDLLTLRKISSLQGATGDLIRSLGASESSTVNIPTPLSGPMANRFVTDTVKAPNTIVVAEINKKPAWAGIVWKTVETSEGGLDLGVATIESYLDRRYTRTLKFTQIEQAFIMRDLAKIAADITGIPLEFDITPTGIARDRTYNDDEDATLYKRIQELSEVINGPEWMIRAEYADEWGSKLRLIFTCRAKIGAAKTSPRGPISTRGGSKAKWKRTNDWSEGNGANSVIAYSSGEGDVRPQSKEMTNIREGYPRIEYRYSPSSSVTKIATLNEHATSRLDEIGNGTESIEVESRWDQSPVRLGIDIDLGDWVSYALYGPTRPNGLIGIKRLIGWKLSAANGTFTPVFLEETEETLADA</sequence>
<organism evidence="3 4">
    <name type="scientific">Glycomyces mayteni</name>
    <dbReference type="NCBI Taxonomy" id="543887"/>
    <lineage>
        <taxon>Bacteria</taxon>
        <taxon>Bacillati</taxon>
        <taxon>Actinomycetota</taxon>
        <taxon>Actinomycetes</taxon>
        <taxon>Glycomycetales</taxon>
        <taxon>Glycomycetaceae</taxon>
        <taxon>Glycomyces</taxon>
    </lineage>
</organism>
<dbReference type="Gene3D" id="3.60.21.70">
    <property type="entry name" value="PhoD-like phosphatase"/>
    <property type="match status" value="1"/>
</dbReference>
<keyword evidence="4" id="KW-1185">Reference proteome</keyword>
<accession>A0ABW2D1T4</accession>
<dbReference type="InterPro" id="IPR018946">
    <property type="entry name" value="PhoD-like_MPP"/>
</dbReference>
<evidence type="ECO:0000259" key="2">
    <source>
        <dbReference type="Pfam" id="PF09423"/>
    </source>
</evidence>
<evidence type="ECO:0000256" key="1">
    <source>
        <dbReference type="SAM" id="MobiDB-lite"/>
    </source>
</evidence>
<feature type="region of interest" description="Disordered" evidence="1">
    <location>
        <begin position="639"/>
        <end position="659"/>
    </location>
</feature>
<dbReference type="InterPro" id="IPR038607">
    <property type="entry name" value="PhoD-like_sf"/>
</dbReference>
<dbReference type="PANTHER" id="PTHR33987:SF1">
    <property type="entry name" value="CALCINEURIN-LIKE METALLO-PHOSPHOESTERASE SUPERFAMILY PROTEIN"/>
    <property type="match status" value="1"/>
</dbReference>
<dbReference type="PANTHER" id="PTHR33987">
    <property type="entry name" value="CALCINEURIN-LIKE METALLO-PHOSPHOESTERASE SUPERFAMILY PROTEIN"/>
    <property type="match status" value="1"/>
</dbReference>
<protein>
    <submittedName>
        <fullName evidence="3">Alkaline phosphatase D family protein</fullName>
    </submittedName>
</protein>
<dbReference type="RefSeq" id="WP_382353473.1">
    <property type="nucleotide sequence ID" value="NZ_JBHMBP010000004.1"/>
</dbReference>
<dbReference type="SUPFAM" id="SSF56300">
    <property type="entry name" value="Metallo-dependent phosphatases"/>
    <property type="match status" value="1"/>
</dbReference>
<gene>
    <name evidence="3" type="ORF">ACFQS3_02685</name>
</gene>
<dbReference type="Gene3D" id="2.60.40.380">
    <property type="entry name" value="Purple acid phosphatase-like, N-terminal"/>
    <property type="match status" value="1"/>
</dbReference>
<dbReference type="Pfam" id="PF09423">
    <property type="entry name" value="PhoD"/>
    <property type="match status" value="1"/>
</dbReference>
<proteinExistence type="predicted"/>
<evidence type="ECO:0000313" key="3">
    <source>
        <dbReference type="EMBL" id="MFC6956094.1"/>
    </source>
</evidence>
<reference evidence="4" key="1">
    <citation type="journal article" date="2019" name="Int. J. Syst. Evol. Microbiol.">
        <title>The Global Catalogue of Microorganisms (GCM) 10K type strain sequencing project: providing services to taxonomists for standard genome sequencing and annotation.</title>
        <authorList>
            <consortium name="The Broad Institute Genomics Platform"/>
            <consortium name="The Broad Institute Genome Sequencing Center for Infectious Disease"/>
            <person name="Wu L."/>
            <person name="Ma J."/>
        </authorList>
    </citation>
    <scope>NUCLEOTIDE SEQUENCE [LARGE SCALE GENOMIC DNA]</scope>
    <source>
        <strain evidence="4">KACC 12634</strain>
    </source>
</reference>
<comment type="caution">
    <text evidence="3">The sequence shown here is derived from an EMBL/GenBank/DDBJ whole genome shotgun (WGS) entry which is preliminary data.</text>
</comment>
<dbReference type="EMBL" id="JBHSYS010000001">
    <property type="protein sequence ID" value="MFC6956094.1"/>
    <property type="molecule type" value="Genomic_DNA"/>
</dbReference>
<evidence type="ECO:0000313" key="4">
    <source>
        <dbReference type="Proteomes" id="UP001596470"/>
    </source>
</evidence>